<accession>A0A8K0T0I3</accession>
<sequence length="153" mass="16631">MASLLPIISDILPMIIPAATQVIRARDLEPSHPTVEGPIIQRPAVVDKSDKMCASVVFMARPHQASPIRHNSEQDAIIYAVSGSGILVVKEGFKGQLHRHELSPGDFAFVPAWTEHQLCNETDSDVAFVIFQGGARPVGVELSDWAGQVISQR</sequence>
<protein>
    <submittedName>
        <fullName evidence="2">RmlC-like cupin domain-containing protein</fullName>
    </submittedName>
</protein>
<dbReference type="OrthoDB" id="3511549at2759"/>
<dbReference type="Gene3D" id="2.60.120.10">
    <property type="entry name" value="Jelly Rolls"/>
    <property type="match status" value="1"/>
</dbReference>
<dbReference type="Proteomes" id="UP000813444">
    <property type="component" value="Unassembled WGS sequence"/>
</dbReference>
<evidence type="ECO:0000259" key="1">
    <source>
        <dbReference type="Pfam" id="PF07883"/>
    </source>
</evidence>
<dbReference type="InterPro" id="IPR014710">
    <property type="entry name" value="RmlC-like_jellyroll"/>
</dbReference>
<dbReference type="CDD" id="cd02208">
    <property type="entry name" value="cupin_RmlC-like"/>
    <property type="match status" value="1"/>
</dbReference>
<keyword evidence="3" id="KW-1185">Reference proteome</keyword>
<dbReference type="Pfam" id="PF07883">
    <property type="entry name" value="Cupin_2"/>
    <property type="match status" value="1"/>
</dbReference>
<organism evidence="2 3">
    <name type="scientific">Stachybotrys elegans</name>
    <dbReference type="NCBI Taxonomy" id="80388"/>
    <lineage>
        <taxon>Eukaryota</taxon>
        <taxon>Fungi</taxon>
        <taxon>Dikarya</taxon>
        <taxon>Ascomycota</taxon>
        <taxon>Pezizomycotina</taxon>
        <taxon>Sordariomycetes</taxon>
        <taxon>Hypocreomycetidae</taxon>
        <taxon>Hypocreales</taxon>
        <taxon>Stachybotryaceae</taxon>
        <taxon>Stachybotrys</taxon>
    </lineage>
</organism>
<feature type="domain" description="Cupin type-2" evidence="1">
    <location>
        <begin position="61"/>
        <end position="129"/>
    </location>
</feature>
<gene>
    <name evidence="2" type="ORF">B0I35DRAFT_160588</name>
</gene>
<comment type="caution">
    <text evidence="2">The sequence shown here is derived from an EMBL/GenBank/DDBJ whole genome shotgun (WGS) entry which is preliminary data.</text>
</comment>
<reference evidence="2" key="1">
    <citation type="journal article" date="2021" name="Nat. Commun.">
        <title>Genetic determinants of endophytism in the Arabidopsis root mycobiome.</title>
        <authorList>
            <person name="Mesny F."/>
            <person name="Miyauchi S."/>
            <person name="Thiergart T."/>
            <person name="Pickel B."/>
            <person name="Atanasova L."/>
            <person name="Karlsson M."/>
            <person name="Huettel B."/>
            <person name="Barry K.W."/>
            <person name="Haridas S."/>
            <person name="Chen C."/>
            <person name="Bauer D."/>
            <person name="Andreopoulos W."/>
            <person name="Pangilinan J."/>
            <person name="LaButti K."/>
            <person name="Riley R."/>
            <person name="Lipzen A."/>
            <person name="Clum A."/>
            <person name="Drula E."/>
            <person name="Henrissat B."/>
            <person name="Kohler A."/>
            <person name="Grigoriev I.V."/>
            <person name="Martin F.M."/>
            <person name="Hacquard S."/>
        </authorList>
    </citation>
    <scope>NUCLEOTIDE SEQUENCE</scope>
    <source>
        <strain evidence="2">MPI-CAGE-CH-0235</strain>
    </source>
</reference>
<proteinExistence type="predicted"/>
<dbReference type="EMBL" id="JAGPNK010000003">
    <property type="protein sequence ID" value="KAH7324366.1"/>
    <property type="molecule type" value="Genomic_DNA"/>
</dbReference>
<name>A0A8K0T0I3_9HYPO</name>
<dbReference type="InterPro" id="IPR011051">
    <property type="entry name" value="RmlC_Cupin_sf"/>
</dbReference>
<dbReference type="InterPro" id="IPR013096">
    <property type="entry name" value="Cupin_2"/>
</dbReference>
<dbReference type="SUPFAM" id="SSF51182">
    <property type="entry name" value="RmlC-like cupins"/>
    <property type="match status" value="1"/>
</dbReference>
<evidence type="ECO:0000313" key="2">
    <source>
        <dbReference type="EMBL" id="KAH7324366.1"/>
    </source>
</evidence>
<evidence type="ECO:0000313" key="3">
    <source>
        <dbReference type="Proteomes" id="UP000813444"/>
    </source>
</evidence>
<dbReference type="AlphaFoldDB" id="A0A8K0T0I3"/>